<feature type="compositionally biased region" description="Low complexity" evidence="1">
    <location>
        <begin position="28"/>
        <end position="42"/>
    </location>
</feature>
<feature type="non-terminal residue" evidence="2">
    <location>
        <position position="1"/>
    </location>
</feature>
<name>A0A6J4RWV9_9ACTN</name>
<proteinExistence type="predicted"/>
<dbReference type="EMBL" id="CADCVS010000114">
    <property type="protein sequence ID" value="CAA9479185.1"/>
    <property type="molecule type" value="Genomic_DNA"/>
</dbReference>
<evidence type="ECO:0000313" key="2">
    <source>
        <dbReference type="EMBL" id="CAA9479185.1"/>
    </source>
</evidence>
<dbReference type="AlphaFoldDB" id="A0A6J4RWV9"/>
<gene>
    <name evidence="2" type="ORF">AVDCRST_MAG30-691</name>
</gene>
<accession>A0A6J4RWV9</accession>
<feature type="non-terminal residue" evidence="2">
    <location>
        <position position="79"/>
    </location>
</feature>
<organism evidence="2">
    <name type="scientific">uncultured Solirubrobacteraceae bacterium</name>
    <dbReference type="NCBI Taxonomy" id="1162706"/>
    <lineage>
        <taxon>Bacteria</taxon>
        <taxon>Bacillati</taxon>
        <taxon>Actinomycetota</taxon>
        <taxon>Thermoleophilia</taxon>
        <taxon>Solirubrobacterales</taxon>
        <taxon>Solirubrobacteraceae</taxon>
        <taxon>environmental samples</taxon>
    </lineage>
</organism>
<protein>
    <submittedName>
        <fullName evidence="2">Uncharacterized protein</fullName>
    </submittedName>
</protein>
<feature type="compositionally biased region" description="Basic residues" evidence="1">
    <location>
        <begin position="14"/>
        <end position="27"/>
    </location>
</feature>
<sequence>CAPGPSIAATSSWSRRRAVSSTRRSRGWARWAASPSSRSSATCPTGRSARGRSSTTGATPDGTAERSPRWARSPSTICS</sequence>
<reference evidence="2" key="1">
    <citation type="submission" date="2020-02" db="EMBL/GenBank/DDBJ databases">
        <authorList>
            <person name="Meier V. D."/>
        </authorList>
    </citation>
    <scope>NUCLEOTIDE SEQUENCE</scope>
    <source>
        <strain evidence="2">AVDCRST_MAG30</strain>
    </source>
</reference>
<feature type="region of interest" description="Disordered" evidence="1">
    <location>
        <begin position="1"/>
        <end position="79"/>
    </location>
</feature>
<evidence type="ECO:0000256" key="1">
    <source>
        <dbReference type="SAM" id="MobiDB-lite"/>
    </source>
</evidence>